<dbReference type="GO" id="GO:0004190">
    <property type="term" value="F:aspartic-type endopeptidase activity"/>
    <property type="evidence" value="ECO:0007669"/>
    <property type="project" value="UniProtKB-KW"/>
</dbReference>
<dbReference type="GO" id="GO:0046872">
    <property type="term" value="F:metal ion binding"/>
    <property type="evidence" value="ECO:0007669"/>
    <property type="project" value="UniProtKB-KW"/>
</dbReference>
<keyword evidence="8" id="KW-0378">Hydrolase</keyword>
<evidence type="ECO:0000256" key="2">
    <source>
        <dbReference type="ARBA" id="ARBA00022679"/>
    </source>
</evidence>
<gene>
    <name evidence="20" type="ORF">HU200_064936</name>
</gene>
<dbReference type="Pfam" id="PF17919">
    <property type="entry name" value="RT_RNaseH_2"/>
    <property type="match status" value="1"/>
</dbReference>
<dbReference type="Proteomes" id="UP000636709">
    <property type="component" value="Unassembled WGS sequence"/>
</dbReference>
<comment type="caution">
    <text evidence="20">The sequence shown here is derived from an EMBL/GenBank/DDBJ whole genome shotgun (WGS) entry which is preliminary data.</text>
</comment>
<dbReference type="GO" id="GO:0006310">
    <property type="term" value="P:DNA recombination"/>
    <property type="evidence" value="ECO:0007669"/>
    <property type="project" value="UniProtKB-KW"/>
</dbReference>
<feature type="compositionally biased region" description="Acidic residues" evidence="17">
    <location>
        <begin position="1"/>
        <end position="11"/>
    </location>
</feature>
<dbReference type="FunFam" id="3.30.70.270:FF:000020">
    <property type="entry name" value="Transposon Tf2-6 polyprotein-like Protein"/>
    <property type="match status" value="1"/>
</dbReference>
<dbReference type="GO" id="GO:0003887">
    <property type="term" value="F:DNA-directed DNA polymerase activity"/>
    <property type="evidence" value="ECO:0007669"/>
    <property type="project" value="UniProtKB-KW"/>
</dbReference>
<keyword evidence="10" id="KW-0694">RNA-binding</keyword>
<evidence type="ECO:0000256" key="14">
    <source>
        <dbReference type="ARBA" id="ARBA00023125"/>
    </source>
</evidence>
<feature type="region of interest" description="Disordered" evidence="17">
    <location>
        <begin position="1"/>
        <end position="125"/>
    </location>
</feature>
<dbReference type="InterPro" id="IPR000477">
    <property type="entry name" value="RT_dom"/>
</dbReference>
<evidence type="ECO:0008006" key="22">
    <source>
        <dbReference type="Google" id="ProtNLM"/>
    </source>
</evidence>
<dbReference type="InterPro" id="IPR001969">
    <property type="entry name" value="Aspartic_peptidase_AS"/>
</dbReference>
<reference evidence="20" key="1">
    <citation type="submission" date="2020-07" db="EMBL/GenBank/DDBJ databases">
        <title>Genome sequence and genetic diversity analysis of an under-domesticated orphan crop, white fonio (Digitaria exilis).</title>
        <authorList>
            <person name="Bennetzen J.L."/>
            <person name="Chen S."/>
            <person name="Ma X."/>
            <person name="Wang X."/>
            <person name="Yssel A.E.J."/>
            <person name="Chaluvadi S.R."/>
            <person name="Johnson M."/>
            <person name="Gangashetty P."/>
            <person name="Hamidou F."/>
            <person name="Sanogo M.D."/>
            <person name="Zwaenepoel A."/>
            <person name="Wallace J."/>
            <person name="Van De Peer Y."/>
            <person name="Van Deynze A."/>
        </authorList>
    </citation>
    <scope>NUCLEOTIDE SEQUENCE</scope>
    <source>
        <tissue evidence="20">Leaves</tissue>
    </source>
</reference>
<dbReference type="GO" id="GO:0006508">
    <property type="term" value="P:proteolysis"/>
    <property type="evidence" value="ECO:0007669"/>
    <property type="project" value="UniProtKB-KW"/>
</dbReference>
<dbReference type="SUPFAM" id="SSF54160">
    <property type="entry name" value="Chromo domain-like"/>
    <property type="match status" value="1"/>
</dbReference>
<dbReference type="PROSITE" id="PS50994">
    <property type="entry name" value="INTEGRASE"/>
    <property type="match status" value="1"/>
</dbReference>
<feature type="region of interest" description="Disordered" evidence="17">
    <location>
        <begin position="1146"/>
        <end position="1180"/>
    </location>
</feature>
<dbReference type="Pfam" id="PF00665">
    <property type="entry name" value="rve"/>
    <property type="match status" value="1"/>
</dbReference>
<feature type="region of interest" description="Disordered" evidence="17">
    <location>
        <begin position="420"/>
        <end position="479"/>
    </location>
</feature>
<dbReference type="InterPro" id="IPR016197">
    <property type="entry name" value="Chromo-like_dom_sf"/>
</dbReference>
<dbReference type="SUPFAM" id="SSF53098">
    <property type="entry name" value="Ribonuclease H-like"/>
    <property type="match status" value="1"/>
</dbReference>
<dbReference type="Gene3D" id="1.10.340.70">
    <property type="match status" value="1"/>
</dbReference>
<dbReference type="SUPFAM" id="SSF56672">
    <property type="entry name" value="DNA/RNA polymerases"/>
    <property type="match status" value="1"/>
</dbReference>
<keyword evidence="11" id="KW-0229">DNA integration</keyword>
<evidence type="ECO:0000256" key="11">
    <source>
        <dbReference type="ARBA" id="ARBA00022908"/>
    </source>
</evidence>
<evidence type="ECO:0000259" key="18">
    <source>
        <dbReference type="PROSITE" id="PS50878"/>
    </source>
</evidence>
<dbReference type="InterPro" id="IPR036397">
    <property type="entry name" value="RNaseH_sf"/>
</dbReference>
<dbReference type="InterPro" id="IPR012337">
    <property type="entry name" value="RNaseH-like_sf"/>
</dbReference>
<evidence type="ECO:0000256" key="3">
    <source>
        <dbReference type="ARBA" id="ARBA00022695"/>
    </source>
</evidence>
<dbReference type="Pfam" id="PF17921">
    <property type="entry name" value="Integrase_H2C2"/>
    <property type="match status" value="1"/>
</dbReference>
<evidence type="ECO:0000313" key="20">
    <source>
        <dbReference type="EMBL" id="KAF8648351.1"/>
    </source>
</evidence>
<keyword evidence="13" id="KW-0239">DNA-directed DNA polymerase</keyword>
<keyword evidence="16" id="KW-0511">Multifunctional enzyme</keyword>
<evidence type="ECO:0000256" key="5">
    <source>
        <dbReference type="ARBA" id="ARBA00022723"/>
    </source>
</evidence>
<dbReference type="FunFam" id="3.10.10.10:FF:000007">
    <property type="entry name" value="Retrovirus-related Pol polyprotein from transposon 17.6-like Protein"/>
    <property type="match status" value="1"/>
</dbReference>
<dbReference type="CDD" id="cd00303">
    <property type="entry name" value="retropepsin_like"/>
    <property type="match status" value="1"/>
</dbReference>
<evidence type="ECO:0000256" key="9">
    <source>
        <dbReference type="ARBA" id="ARBA00022842"/>
    </source>
</evidence>
<feature type="region of interest" description="Disordered" evidence="17">
    <location>
        <begin position="1660"/>
        <end position="1742"/>
    </location>
</feature>
<name>A0A835A3M1_9POAL</name>
<proteinExistence type="predicted"/>
<feature type="region of interest" description="Disordered" evidence="17">
    <location>
        <begin position="1760"/>
        <end position="1794"/>
    </location>
</feature>
<feature type="compositionally biased region" description="Low complexity" evidence="17">
    <location>
        <begin position="1625"/>
        <end position="1640"/>
    </location>
</feature>
<dbReference type="InterPro" id="IPR005162">
    <property type="entry name" value="Retrotrans_gag_dom"/>
</dbReference>
<keyword evidence="14" id="KW-0238">DNA-binding</keyword>
<keyword evidence="3" id="KW-0548">Nucleotidyltransferase</keyword>
<dbReference type="Gene3D" id="3.30.70.270">
    <property type="match status" value="2"/>
</dbReference>
<dbReference type="EMBL" id="JACEFO010002816">
    <property type="protein sequence ID" value="KAF8648351.1"/>
    <property type="molecule type" value="Genomic_DNA"/>
</dbReference>
<evidence type="ECO:0000256" key="16">
    <source>
        <dbReference type="ARBA" id="ARBA00023268"/>
    </source>
</evidence>
<evidence type="ECO:0000313" key="21">
    <source>
        <dbReference type="Proteomes" id="UP000636709"/>
    </source>
</evidence>
<keyword evidence="6" id="KW-0064">Aspartyl protease</keyword>
<feature type="compositionally biased region" description="Pro residues" evidence="17">
    <location>
        <begin position="439"/>
        <end position="468"/>
    </location>
</feature>
<dbReference type="InterPro" id="IPR056924">
    <property type="entry name" value="SH3_Tf2-1"/>
</dbReference>
<feature type="region of interest" description="Disordered" evidence="17">
    <location>
        <begin position="1625"/>
        <end position="1646"/>
    </location>
</feature>
<dbReference type="GO" id="GO:0003677">
    <property type="term" value="F:DNA binding"/>
    <property type="evidence" value="ECO:0007669"/>
    <property type="project" value="UniProtKB-KW"/>
</dbReference>
<dbReference type="Pfam" id="PF00078">
    <property type="entry name" value="RVT_1"/>
    <property type="match status" value="1"/>
</dbReference>
<organism evidence="20 21">
    <name type="scientific">Digitaria exilis</name>
    <dbReference type="NCBI Taxonomy" id="1010633"/>
    <lineage>
        <taxon>Eukaryota</taxon>
        <taxon>Viridiplantae</taxon>
        <taxon>Streptophyta</taxon>
        <taxon>Embryophyta</taxon>
        <taxon>Tracheophyta</taxon>
        <taxon>Spermatophyta</taxon>
        <taxon>Magnoliopsida</taxon>
        <taxon>Liliopsida</taxon>
        <taxon>Poales</taxon>
        <taxon>Poaceae</taxon>
        <taxon>PACMAD clade</taxon>
        <taxon>Panicoideae</taxon>
        <taxon>Panicodae</taxon>
        <taxon>Paniceae</taxon>
        <taxon>Anthephorinae</taxon>
        <taxon>Digitaria</taxon>
    </lineage>
</organism>
<dbReference type="SUPFAM" id="SSF50630">
    <property type="entry name" value="Acid proteases"/>
    <property type="match status" value="1"/>
</dbReference>
<dbReference type="InterPro" id="IPR001584">
    <property type="entry name" value="Integrase_cat-core"/>
</dbReference>
<dbReference type="FunFam" id="3.30.420.10:FF:000219">
    <property type="entry name" value="Putative retroelement"/>
    <property type="match status" value="1"/>
</dbReference>
<evidence type="ECO:0000256" key="17">
    <source>
        <dbReference type="SAM" id="MobiDB-lite"/>
    </source>
</evidence>
<feature type="compositionally biased region" description="Basic and acidic residues" evidence="17">
    <location>
        <begin position="112"/>
        <end position="125"/>
    </location>
</feature>
<feature type="region of interest" description="Disordered" evidence="17">
    <location>
        <begin position="179"/>
        <end position="259"/>
    </location>
</feature>
<keyword evidence="1" id="KW-0645">Protease</keyword>
<feature type="compositionally biased region" description="Low complexity" evidence="17">
    <location>
        <begin position="422"/>
        <end position="438"/>
    </location>
</feature>
<dbReference type="Gene3D" id="3.30.420.10">
    <property type="entry name" value="Ribonuclease H-like superfamily/Ribonuclease H"/>
    <property type="match status" value="1"/>
</dbReference>
<dbReference type="InterPro" id="IPR043128">
    <property type="entry name" value="Rev_trsase/Diguanyl_cyclase"/>
</dbReference>
<dbReference type="OrthoDB" id="669841at2759"/>
<dbReference type="Pfam" id="PF13975">
    <property type="entry name" value="gag-asp_proteas"/>
    <property type="match status" value="1"/>
</dbReference>
<dbReference type="InterPro" id="IPR050951">
    <property type="entry name" value="Retrovirus_Pol_polyprotein"/>
</dbReference>
<dbReference type="InterPro" id="IPR021109">
    <property type="entry name" value="Peptidase_aspartic_dom_sf"/>
</dbReference>
<dbReference type="CDD" id="cd01647">
    <property type="entry name" value="RT_LTR"/>
    <property type="match status" value="1"/>
</dbReference>
<dbReference type="GO" id="GO:0004519">
    <property type="term" value="F:endonuclease activity"/>
    <property type="evidence" value="ECO:0007669"/>
    <property type="project" value="UniProtKB-KW"/>
</dbReference>
<evidence type="ECO:0000256" key="10">
    <source>
        <dbReference type="ARBA" id="ARBA00022884"/>
    </source>
</evidence>
<keyword evidence="2" id="KW-0808">Transferase</keyword>
<evidence type="ECO:0000256" key="1">
    <source>
        <dbReference type="ARBA" id="ARBA00022670"/>
    </source>
</evidence>
<dbReference type="PROSITE" id="PS50878">
    <property type="entry name" value="RT_POL"/>
    <property type="match status" value="1"/>
</dbReference>
<dbReference type="PROSITE" id="PS00141">
    <property type="entry name" value="ASP_PROTEASE"/>
    <property type="match status" value="1"/>
</dbReference>
<evidence type="ECO:0000256" key="6">
    <source>
        <dbReference type="ARBA" id="ARBA00022750"/>
    </source>
</evidence>
<keyword evidence="21" id="KW-1185">Reference proteome</keyword>
<evidence type="ECO:0000259" key="19">
    <source>
        <dbReference type="PROSITE" id="PS50994"/>
    </source>
</evidence>
<evidence type="ECO:0000256" key="8">
    <source>
        <dbReference type="ARBA" id="ARBA00022801"/>
    </source>
</evidence>
<dbReference type="Gene3D" id="2.40.70.10">
    <property type="entry name" value="Acid Proteases"/>
    <property type="match status" value="1"/>
</dbReference>
<evidence type="ECO:0000256" key="15">
    <source>
        <dbReference type="ARBA" id="ARBA00023172"/>
    </source>
</evidence>
<dbReference type="CDD" id="cd09274">
    <property type="entry name" value="RNase_HI_RT_Ty3"/>
    <property type="match status" value="1"/>
</dbReference>
<dbReference type="GO" id="GO:0003723">
    <property type="term" value="F:RNA binding"/>
    <property type="evidence" value="ECO:0007669"/>
    <property type="project" value="UniProtKB-KW"/>
</dbReference>
<dbReference type="InterPro" id="IPR043502">
    <property type="entry name" value="DNA/RNA_pol_sf"/>
</dbReference>
<keyword evidence="15" id="KW-0233">DNA recombination</keyword>
<feature type="domain" description="Integrase catalytic" evidence="19">
    <location>
        <begin position="1258"/>
        <end position="1420"/>
    </location>
</feature>
<protein>
    <recommendedName>
        <fullName evidence="22">Reverse transcriptase</fullName>
    </recommendedName>
</protein>
<evidence type="ECO:0000256" key="7">
    <source>
        <dbReference type="ARBA" id="ARBA00022759"/>
    </source>
</evidence>
<dbReference type="Gene3D" id="3.10.10.10">
    <property type="entry name" value="HIV Type 1 Reverse Transcriptase, subunit A, domain 1"/>
    <property type="match status" value="1"/>
</dbReference>
<dbReference type="PANTHER" id="PTHR37984">
    <property type="entry name" value="PROTEIN CBG26694"/>
    <property type="match status" value="1"/>
</dbReference>
<dbReference type="Pfam" id="PF03732">
    <property type="entry name" value="Retrotrans_gag"/>
    <property type="match status" value="1"/>
</dbReference>
<accession>A0A835A3M1</accession>
<dbReference type="GO" id="GO:0003964">
    <property type="term" value="F:RNA-directed DNA polymerase activity"/>
    <property type="evidence" value="ECO:0007669"/>
    <property type="project" value="UniProtKB-KW"/>
</dbReference>
<feature type="compositionally biased region" description="Basic residues" evidence="17">
    <location>
        <begin position="1769"/>
        <end position="1782"/>
    </location>
</feature>
<dbReference type="GO" id="GO:0015074">
    <property type="term" value="P:DNA integration"/>
    <property type="evidence" value="ECO:0007669"/>
    <property type="project" value="UniProtKB-KW"/>
</dbReference>
<dbReference type="Pfam" id="PF24626">
    <property type="entry name" value="SH3_Tf2-1"/>
    <property type="match status" value="1"/>
</dbReference>
<dbReference type="InterPro" id="IPR041588">
    <property type="entry name" value="Integrase_H2C2"/>
</dbReference>
<keyword evidence="7" id="KW-0255">Endonuclease</keyword>
<keyword evidence="9" id="KW-0460">Magnesium</keyword>
<sequence length="1794" mass="198803">MEKNEDEEVEMEGAQAQGEAQPLVPQAPKPPIVYRRRIHCRPQGPTLIHPSPPPCSREQYPRGTAASTFPAITAHQRRRRPPPPPPSHSYSLREIPGRARNPTNLVSGMPGDDDKRKDARPEPTMHDLLQAIKDLGGQVQDLSTGVQALETAAPASSVAMTEGFSYGLPGYGGIPPISEPAATIPPGPSAPKKITEIQFPPSPSQPPLFSDRPNPSVTGRRPGGGAGGAQSAYRPPQHPHLGGAPHQSPPGGAGGGPYQGLGVPRFSKLEFPSYDGSVDPLNWLRRCEQFFRGQHTAPADRVWLASFHLTGVAQTWYYALEIDEGVPTWERFADLCHQRFGPAVRTNRLSELARLPFAGSVQEYQERFNELVCHTDDLLPHQKADLFVGGLPDHIRVDVELRQPDDLQTAMYLARAYERRAAASQPPTAPRPSRAPSRFPLPPPARAPPLALPAPPPDAPPPAAPAGPPAQAQAPTRPFRRLTPAEMVERRRLGLCFNCDEPFVRGHQCKRLFNLLITDDPEDGAADAETEAALHAALMAEQPTPEEQPPPTDETLRVSLYAIAGIRTRDTIVIPVFINGQHLEALVDTGSSHTFVDTAVARRIKLQSAPANLRVTVANGDKVPCAAVARGVPLLVGREEFSITCFSIGLGGFDLVLGADYLRTLGTILLDLDSLRMAFQWRGRRVFWGGLGAPHSEGSVAHAHSVDADPDRPFIDDLLREYDDVFAEPHGLPPIHLLPGTAPVALQKDELERQCSVMLAQGIIRPSTSPFSAPVLLVKKADGSWRFCIDYRALNDKTSKDKFPIPVVDELLDELHGACFFTKLDLRSGYHQVRMHPADVEKTAFRTHHGHFEFLVMPFGLSNAPATFQALMNDALQPFLRRFVLVFFDDILIYSSSLTEHLQHVRLVLQALRAHHLHVKRSKCSFGARSVAYLGHVISANGVAMDSDKVEAVASWPEPRSARGVRGFLGLAGYYRKFIRDFGAIAAPLTSLLRKDAFAWTPEAAQAFQALKEALSTGPVLQMPDFDRQFVVDCDASGTGFGAVLHQGAGPLAFFSRPFAVRHSKLAAYERELIGLVQAVRHWRPYLWGRRFLVRTDHYSLKFLLDQRLSTVPQHQWLSKLFGFDFTVEYRPGRLNTAANALSRPSRRCLDRRSPSSRSCELPPPETSRQGASSSSSDGGLLLHGKRVFVPDVPDLRQRLLQLVHGAGHEGIQKTLQRLRAEFHIPHDKRLVQAFVQACETCQRNKTQTLRPAGLLQPLDVPSQVWADISMDFIEGLPKVRGKSVILTVVDRFSKYAHFIPLSHPYTAASVARAFFDGIVRLHGFPTSIVSDRDPVFTSRMWRDLFHLAGVQLRFSTAFHPQTDGQSEVVNKVIAMYLRCATGDRPRAWVDWLSWAEYCYNTSYHTALRTTPFEVVYGRPAPLLLPRPAGMAPTGEADALLRDRDAYLADIRERLLQARNYAKSSYDRRHRDLEFAVGDWVWLRLLHRPSHALEPRAKGKLGPRYTGPFQVVERIGQVAYRLALPADARLHDVFHVGLLKPFQGTPPSVVPPLPALEDGRVLPTPARVLRTRRVSDSWELHVCWEGVPVEEATWEPLEDFKTRFPDFQLEDELFVEEGRDVMAQPAAHQEGAQAQGEAQPLVPQAPKPPIVYRRRIHCRPQGPTLIHPSPPPCSREQYPRGAAASTFPAITAHQRRRRPPPPPPSHSYSLREIPAHANPSARKEEQRPAAPKSGRSVPDEHRRHATGRLVAFGSSAVAMSPAISGGDRRPHRLRNGPRRMRHIGPMSAGPYAWA</sequence>
<evidence type="ECO:0000256" key="4">
    <source>
        <dbReference type="ARBA" id="ARBA00022722"/>
    </source>
</evidence>
<feature type="domain" description="Reverse transcriptase" evidence="18">
    <location>
        <begin position="759"/>
        <end position="938"/>
    </location>
</feature>
<dbReference type="InterPro" id="IPR041577">
    <property type="entry name" value="RT_RNaseH_2"/>
</dbReference>
<evidence type="ECO:0000256" key="13">
    <source>
        <dbReference type="ARBA" id="ARBA00022932"/>
    </source>
</evidence>
<dbReference type="PANTHER" id="PTHR37984:SF5">
    <property type="entry name" value="PROTEIN NYNRIN-LIKE"/>
    <property type="match status" value="1"/>
</dbReference>
<keyword evidence="5" id="KW-0479">Metal-binding</keyword>
<keyword evidence="12" id="KW-0695">RNA-directed DNA polymerase</keyword>
<evidence type="ECO:0000256" key="12">
    <source>
        <dbReference type="ARBA" id="ARBA00022918"/>
    </source>
</evidence>
<keyword evidence="4" id="KW-0540">Nuclease</keyword>